<evidence type="ECO:0000259" key="1">
    <source>
        <dbReference type="Pfam" id="PF00534"/>
    </source>
</evidence>
<dbReference type="PANTHER" id="PTHR45947">
    <property type="entry name" value="SULFOQUINOVOSYL TRANSFERASE SQD2"/>
    <property type="match status" value="1"/>
</dbReference>
<keyword evidence="4" id="KW-1185">Reference proteome</keyword>
<dbReference type="EMBL" id="FMYP01000021">
    <property type="protein sequence ID" value="SDC20283.1"/>
    <property type="molecule type" value="Genomic_DNA"/>
</dbReference>
<sequence>MINQFRHNPSFYTSLNTELDSFLSYQKTRFPLEDMLTMDMHCHDFNSDIPDELIGRILNVPETWLPTEDLLKTLKHHGCNAFTITNHNNARSCYEQAKNGVDILTAAEFSVMVPDFQVGIHVLTYGFNEEQEIKLNKLRKNVYDFQEYANAQDIPTIWAHPLYHYTAKVMPPWEFFEKMALVFQRFEIINGQRDTWQNMLSKVWVESLTPEYVKALEEKHNIDSYRYSRNPYEKSMSGGSDCHMGIFAGLTGTKLYIPNLQERLKKESSARLALEAIREGRMAPFGANNQSEKLTVAFLDYFMQIALNSKDPGLLRILLHQGTTQDKIIAFATTNAFAELRRHKVTMSFIELFHGCFTGKKAHFSKRWFISKEYKPIFDEANKIAKMRNGAPVEMAEKFNQSIENIFGRLNDILSHRLKKKLESITIKSKPETKSLNSLIASLELPSHVRELLGSDTVESSKKKNKMESNTIDTSNFLDGLSFPFLASSLILGATFTSAKVMYNTRSLLASFGNKLGKFNHPTRMLWLTDTFGDQNGVSMVLKSMLQEIKARNLPIDLMVCSNTLKPEDHLIVVSPQLEVRVPFYEQQLIRMPNLMAIHKIFLEGEYDRIMCSTEGPMGMIALYLKHAYSVPANFYIHTDWIMFARKALNLDAHNLNRLRRLTRAFYGTFDNIFVLNTDQQQWLTGPHMNFDPARVHLTAHWADDWFIPRSVQKHEVFGCAINETVILFAGRLSEEKGVMELPKIYKELKKRKQKVCFVIAGTGPMEEELRKEIPKAKFLGWVDHHKLAEIYSASDVLVLPSKFDTFGCVVLEAMSCGLPVVAYKTKGPKDIIEDGKSGFLVSTRIEMADRVAQLVQDNNLQLSFKAAAIKRSRLYSANRIIKELLSNCGIEG</sequence>
<dbReference type="Proteomes" id="UP000199452">
    <property type="component" value="Unassembled WGS sequence"/>
</dbReference>
<dbReference type="SUPFAM" id="SSF89550">
    <property type="entry name" value="PHP domain-like"/>
    <property type="match status" value="1"/>
</dbReference>
<evidence type="ECO:0000313" key="4">
    <source>
        <dbReference type="Proteomes" id="UP000199452"/>
    </source>
</evidence>
<protein>
    <submittedName>
        <fullName evidence="3">Glycosyltransferase involved in cell wall bisynthesis</fullName>
    </submittedName>
</protein>
<dbReference type="RefSeq" id="WP_092437414.1">
    <property type="nucleotide sequence ID" value="NZ_FMYP01000021.1"/>
</dbReference>
<dbReference type="Pfam" id="PF13439">
    <property type="entry name" value="Glyco_transf_4"/>
    <property type="match status" value="1"/>
</dbReference>
<dbReference type="Gene3D" id="3.40.50.2000">
    <property type="entry name" value="Glycogen Phosphorylase B"/>
    <property type="match status" value="2"/>
</dbReference>
<dbReference type="OrthoDB" id="1096251at2"/>
<feature type="domain" description="Glycosyltransferase subfamily 4-like N-terminal" evidence="2">
    <location>
        <begin position="536"/>
        <end position="698"/>
    </location>
</feature>
<keyword evidence="3" id="KW-0808">Transferase</keyword>
<dbReference type="SUPFAM" id="SSF53756">
    <property type="entry name" value="UDP-Glycosyltransferase/glycogen phosphorylase"/>
    <property type="match status" value="1"/>
</dbReference>
<dbReference type="InterPro" id="IPR028098">
    <property type="entry name" value="Glyco_trans_4-like_N"/>
</dbReference>
<dbReference type="PANTHER" id="PTHR45947:SF3">
    <property type="entry name" value="SULFOQUINOVOSYL TRANSFERASE SQD2"/>
    <property type="match status" value="1"/>
</dbReference>
<evidence type="ECO:0000259" key="2">
    <source>
        <dbReference type="Pfam" id="PF13439"/>
    </source>
</evidence>
<dbReference type="InterPro" id="IPR016195">
    <property type="entry name" value="Pol/histidinol_Pase-like"/>
</dbReference>
<reference evidence="3 4" key="1">
    <citation type="submission" date="2016-09" db="EMBL/GenBank/DDBJ databases">
        <authorList>
            <person name="Capua I."/>
            <person name="De Benedictis P."/>
            <person name="Joannis T."/>
            <person name="Lombin L.H."/>
            <person name="Cattoli G."/>
        </authorList>
    </citation>
    <scope>NUCLEOTIDE SEQUENCE [LARGE SCALE GENOMIC DNA]</scope>
    <source>
        <strain evidence="3 4">A7P-90m</strain>
    </source>
</reference>
<dbReference type="InterPro" id="IPR050194">
    <property type="entry name" value="Glycosyltransferase_grp1"/>
</dbReference>
<dbReference type="InterPro" id="IPR001296">
    <property type="entry name" value="Glyco_trans_1"/>
</dbReference>
<gene>
    <name evidence="3" type="ORF">SAMN05216323_10213</name>
</gene>
<accession>A0A1G6JNJ8</accession>
<dbReference type="AlphaFoldDB" id="A0A1G6JNJ8"/>
<feature type="domain" description="Glycosyl transferase family 1" evidence="1">
    <location>
        <begin position="723"/>
        <end position="872"/>
    </location>
</feature>
<dbReference type="Pfam" id="PF00534">
    <property type="entry name" value="Glycos_transf_1"/>
    <property type="match status" value="1"/>
</dbReference>
<organism evidence="3 4">
    <name type="scientific">Williamwhitmania taraxaci</name>
    <dbReference type="NCBI Taxonomy" id="1640674"/>
    <lineage>
        <taxon>Bacteria</taxon>
        <taxon>Pseudomonadati</taxon>
        <taxon>Bacteroidota</taxon>
        <taxon>Bacteroidia</taxon>
        <taxon>Bacteroidales</taxon>
        <taxon>Williamwhitmaniaceae</taxon>
        <taxon>Williamwhitmania</taxon>
    </lineage>
</organism>
<dbReference type="STRING" id="1640674.SAMN05216323_10213"/>
<dbReference type="GO" id="GO:0016757">
    <property type="term" value="F:glycosyltransferase activity"/>
    <property type="evidence" value="ECO:0007669"/>
    <property type="project" value="InterPro"/>
</dbReference>
<evidence type="ECO:0000313" key="3">
    <source>
        <dbReference type="EMBL" id="SDC20283.1"/>
    </source>
</evidence>
<proteinExistence type="predicted"/>
<dbReference type="Gene3D" id="3.20.20.140">
    <property type="entry name" value="Metal-dependent hydrolases"/>
    <property type="match status" value="1"/>
</dbReference>
<name>A0A1G6JNJ8_9BACT</name>